<sequence>MNRQSATPVQVSSLPQRQALLFSLALLLTLIAGQLYSSWEAARSADQLAAQVAQVQALRSVAPLPARILQATSVTAPAVVGAAVPRDRWVF</sequence>
<protein>
    <submittedName>
        <fullName evidence="1">Uncharacterized protein</fullName>
    </submittedName>
</protein>
<dbReference type="KEGG" id="ptk:EXN22_01990"/>
<name>A0A411MCI3_9PSED</name>
<evidence type="ECO:0000313" key="1">
    <source>
        <dbReference type="EMBL" id="QBF24515.1"/>
    </source>
</evidence>
<keyword evidence="2" id="KW-1185">Reference proteome</keyword>
<dbReference type="Proteomes" id="UP000291130">
    <property type="component" value="Chromosome"/>
</dbReference>
<evidence type="ECO:0000313" key="2">
    <source>
        <dbReference type="Proteomes" id="UP000291130"/>
    </source>
</evidence>
<organism evidence="1 2">
    <name type="scientific">Pseudomonas tructae</name>
    <dbReference type="NCBI Taxonomy" id="2518644"/>
    <lineage>
        <taxon>Bacteria</taxon>
        <taxon>Pseudomonadati</taxon>
        <taxon>Pseudomonadota</taxon>
        <taxon>Gammaproteobacteria</taxon>
        <taxon>Pseudomonadales</taxon>
        <taxon>Pseudomonadaceae</taxon>
        <taxon>Pseudomonas</taxon>
    </lineage>
</organism>
<dbReference type="EMBL" id="CP035952">
    <property type="protein sequence ID" value="QBF24515.1"/>
    <property type="molecule type" value="Genomic_DNA"/>
</dbReference>
<proteinExistence type="predicted"/>
<accession>A0A411MCI3</accession>
<reference evidence="1 2" key="1">
    <citation type="submission" date="2019-02" db="EMBL/GenBank/DDBJ databases">
        <title>Complete genome sequence of Pseudomonas sp. SNU WT1 isolated from rainbow trout.</title>
        <authorList>
            <person name="Oh W.T."/>
            <person name="Park S.C."/>
        </authorList>
    </citation>
    <scope>NUCLEOTIDE SEQUENCE [LARGE SCALE GENOMIC DNA]</scope>
    <source>
        <strain evidence="1 2">SNU WT1</strain>
    </source>
</reference>
<dbReference type="RefSeq" id="WP_130262217.1">
    <property type="nucleotide sequence ID" value="NZ_CP035952.1"/>
</dbReference>
<gene>
    <name evidence="1" type="ORF">EXN22_01990</name>
</gene>
<dbReference type="AlphaFoldDB" id="A0A411MCI3"/>